<dbReference type="Proteomes" id="UP000824120">
    <property type="component" value="Chromosome 11"/>
</dbReference>
<organism evidence="1 2">
    <name type="scientific">Solanum commersonii</name>
    <name type="common">Commerson's wild potato</name>
    <name type="synonym">Commerson's nightshade</name>
    <dbReference type="NCBI Taxonomy" id="4109"/>
    <lineage>
        <taxon>Eukaryota</taxon>
        <taxon>Viridiplantae</taxon>
        <taxon>Streptophyta</taxon>
        <taxon>Embryophyta</taxon>
        <taxon>Tracheophyta</taxon>
        <taxon>Spermatophyta</taxon>
        <taxon>Magnoliopsida</taxon>
        <taxon>eudicotyledons</taxon>
        <taxon>Gunneridae</taxon>
        <taxon>Pentapetalae</taxon>
        <taxon>asterids</taxon>
        <taxon>lamiids</taxon>
        <taxon>Solanales</taxon>
        <taxon>Solanaceae</taxon>
        <taxon>Solanoideae</taxon>
        <taxon>Solaneae</taxon>
        <taxon>Solanum</taxon>
    </lineage>
</organism>
<proteinExistence type="predicted"/>
<accession>A0A9J5WLW4</accession>
<comment type="caution">
    <text evidence="1">The sequence shown here is derived from an EMBL/GenBank/DDBJ whole genome shotgun (WGS) entry which is preliminary data.</text>
</comment>
<name>A0A9J5WLW4_SOLCO</name>
<protein>
    <submittedName>
        <fullName evidence="1">Uncharacterized protein</fullName>
    </submittedName>
</protein>
<reference evidence="1 2" key="1">
    <citation type="submission" date="2020-09" db="EMBL/GenBank/DDBJ databases">
        <title>De no assembly of potato wild relative species, Solanum commersonii.</title>
        <authorList>
            <person name="Cho K."/>
        </authorList>
    </citation>
    <scope>NUCLEOTIDE SEQUENCE [LARGE SCALE GENOMIC DNA]</scope>
    <source>
        <strain evidence="1">LZ3.2</strain>
        <tissue evidence="1">Leaf</tissue>
    </source>
</reference>
<dbReference type="AlphaFoldDB" id="A0A9J5WLW4"/>
<keyword evidence="2" id="KW-1185">Reference proteome</keyword>
<dbReference type="OrthoDB" id="6778351at2759"/>
<gene>
    <name evidence="1" type="ORF">H5410_056004</name>
</gene>
<dbReference type="EMBL" id="JACXVP010000011">
    <property type="protein sequence ID" value="KAG5575870.1"/>
    <property type="molecule type" value="Genomic_DNA"/>
</dbReference>
<evidence type="ECO:0000313" key="2">
    <source>
        <dbReference type="Proteomes" id="UP000824120"/>
    </source>
</evidence>
<evidence type="ECO:0000313" key="1">
    <source>
        <dbReference type="EMBL" id="KAG5575870.1"/>
    </source>
</evidence>
<sequence length="71" mass="8441">MMVTLKNQLETYIVNVCDVDEMLFNLKGLDDLSEKLVKAKKHLNYSLVFRLVKFAFLLEWPLLQLKELLRQ</sequence>